<evidence type="ECO:0000313" key="2">
    <source>
        <dbReference type="Proteomes" id="UP000016930"/>
    </source>
</evidence>
<dbReference type="AlphaFoldDB" id="M2P8X1"/>
<dbReference type="EMBL" id="KB445815">
    <property type="protein sequence ID" value="EMD31854.1"/>
    <property type="molecule type" value="Genomic_DNA"/>
</dbReference>
<keyword evidence="2" id="KW-1185">Reference proteome</keyword>
<gene>
    <name evidence="1" type="ORF">CERSUDRAFT_88723</name>
</gene>
<dbReference type="Proteomes" id="UP000016930">
    <property type="component" value="Unassembled WGS sequence"/>
</dbReference>
<sequence length="192" mass="21385">MNTKLMKQICAANQDDMNDRNAFLDLFDNICAIELRNSSCSAIRMSAVVFAEMQLSRSCVEDKAQVSASTKLGVCDSLYAATVLDARTWMMKADCTRCDRSIPHTENILCDRKILPTLSSNPTRSNALATIAPPTNNLISGIAADREFQLFALLRCARVDRWLHLMAALDESRIDVAIGRERPFVLSVSFYV</sequence>
<feature type="non-terminal residue" evidence="1">
    <location>
        <position position="192"/>
    </location>
</feature>
<proteinExistence type="predicted"/>
<evidence type="ECO:0000313" key="1">
    <source>
        <dbReference type="EMBL" id="EMD31854.1"/>
    </source>
</evidence>
<protein>
    <submittedName>
        <fullName evidence="1">Uncharacterized protein</fullName>
    </submittedName>
</protein>
<accession>M2P8X1</accession>
<dbReference type="HOGENOM" id="CLU_1418257_0_0_1"/>
<organism evidence="1 2">
    <name type="scientific">Ceriporiopsis subvermispora (strain B)</name>
    <name type="common">White-rot fungus</name>
    <name type="synonym">Gelatoporia subvermispora</name>
    <dbReference type="NCBI Taxonomy" id="914234"/>
    <lineage>
        <taxon>Eukaryota</taxon>
        <taxon>Fungi</taxon>
        <taxon>Dikarya</taxon>
        <taxon>Basidiomycota</taxon>
        <taxon>Agaricomycotina</taxon>
        <taxon>Agaricomycetes</taxon>
        <taxon>Polyporales</taxon>
        <taxon>Gelatoporiaceae</taxon>
        <taxon>Gelatoporia</taxon>
    </lineage>
</organism>
<reference evidence="1 2" key="1">
    <citation type="journal article" date="2012" name="Proc. Natl. Acad. Sci. U.S.A.">
        <title>Comparative genomics of Ceriporiopsis subvermispora and Phanerochaete chrysosporium provide insight into selective ligninolysis.</title>
        <authorList>
            <person name="Fernandez-Fueyo E."/>
            <person name="Ruiz-Duenas F.J."/>
            <person name="Ferreira P."/>
            <person name="Floudas D."/>
            <person name="Hibbett D.S."/>
            <person name="Canessa P."/>
            <person name="Larrondo L.F."/>
            <person name="James T.Y."/>
            <person name="Seelenfreund D."/>
            <person name="Lobos S."/>
            <person name="Polanco R."/>
            <person name="Tello M."/>
            <person name="Honda Y."/>
            <person name="Watanabe T."/>
            <person name="Watanabe T."/>
            <person name="Ryu J.S."/>
            <person name="Kubicek C.P."/>
            <person name="Schmoll M."/>
            <person name="Gaskell J."/>
            <person name="Hammel K.E."/>
            <person name="St John F.J."/>
            <person name="Vanden Wymelenberg A."/>
            <person name="Sabat G."/>
            <person name="Splinter BonDurant S."/>
            <person name="Syed K."/>
            <person name="Yadav J.S."/>
            <person name="Doddapaneni H."/>
            <person name="Subramanian V."/>
            <person name="Lavin J.L."/>
            <person name="Oguiza J.A."/>
            <person name="Perez G."/>
            <person name="Pisabarro A.G."/>
            <person name="Ramirez L."/>
            <person name="Santoyo F."/>
            <person name="Master E."/>
            <person name="Coutinho P.M."/>
            <person name="Henrissat B."/>
            <person name="Lombard V."/>
            <person name="Magnuson J.K."/>
            <person name="Kuees U."/>
            <person name="Hori C."/>
            <person name="Igarashi K."/>
            <person name="Samejima M."/>
            <person name="Held B.W."/>
            <person name="Barry K.W."/>
            <person name="LaButti K.M."/>
            <person name="Lapidus A."/>
            <person name="Lindquist E.A."/>
            <person name="Lucas S.M."/>
            <person name="Riley R."/>
            <person name="Salamov A.A."/>
            <person name="Hoffmeister D."/>
            <person name="Schwenk D."/>
            <person name="Hadar Y."/>
            <person name="Yarden O."/>
            <person name="de Vries R.P."/>
            <person name="Wiebenga A."/>
            <person name="Stenlid J."/>
            <person name="Eastwood D."/>
            <person name="Grigoriev I.V."/>
            <person name="Berka R.M."/>
            <person name="Blanchette R.A."/>
            <person name="Kersten P."/>
            <person name="Martinez A.T."/>
            <person name="Vicuna R."/>
            <person name="Cullen D."/>
        </authorList>
    </citation>
    <scope>NUCLEOTIDE SEQUENCE [LARGE SCALE GENOMIC DNA]</scope>
    <source>
        <strain evidence="1 2">B</strain>
    </source>
</reference>
<name>M2P8X1_CERS8</name>